<evidence type="ECO:0000313" key="3">
    <source>
        <dbReference type="EMBL" id="OYD06590.1"/>
    </source>
</evidence>
<accession>A0A235B2R4</accession>
<dbReference type="EMBL" id="NOWF01000011">
    <property type="protein sequence ID" value="OYD06590.1"/>
    <property type="molecule type" value="Genomic_DNA"/>
</dbReference>
<keyword evidence="1" id="KW-0051">Antiviral defense</keyword>
<dbReference type="Pfam" id="PF03787">
    <property type="entry name" value="RAMPs"/>
    <property type="match status" value="1"/>
</dbReference>
<protein>
    <submittedName>
        <fullName evidence="3">Type III-B CRISPR module RAMP protein Cmr4</fullName>
    </submittedName>
</protein>
<dbReference type="GO" id="GO:0051607">
    <property type="term" value="P:defense response to virus"/>
    <property type="evidence" value="ECO:0007669"/>
    <property type="project" value="UniProtKB-KW"/>
</dbReference>
<sequence>MKASIIGLLTETMMHPGSGQTNGAIDLPVARESTTDYPVVVGSGVKGAFRDKAEQEEWANIGELFGEQSRAGKVAISDARLLLLPVRSLQGYYRWVTCPYLLERLQRDFRLAGQPITEELPEVNEGEVLVEKGEGTLFLEELSFDVVDEKSKRQLVQTWAERIAPLIGHSHVRERLSKQLAVVSDHDFAYLARYSLPVHVRNRLNGEKTSESLWSEETLPPDTLLYTLLIPRPGGEPELEAMQRYLKEKPYIQIGGNETLGQGWCLISTEGKEEG</sequence>
<organism evidence="3 4">
    <name type="scientific">Paludifilum halophilum</name>
    <dbReference type="NCBI Taxonomy" id="1642702"/>
    <lineage>
        <taxon>Bacteria</taxon>
        <taxon>Bacillati</taxon>
        <taxon>Bacillota</taxon>
        <taxon>Bacilli</taxon>
        <taxon>Bacillales</taxon>
        <taxon>Thermoactinomycetaceae</taxon>
        <taxon>Paludifilum</taxon>
    </lineage>
</organism>
<proteinExistence type="predicted"/>
<dbReference type="Proteomes" id="UP000215459">
    <property type="component" value="Unassembled WGS sequence"/>
</dbReference>
<evidence type="ECO:0000256" key="1">
    <source>
        <dbReference type="ARBA" id="ARBA00023118"/>
    </source>
</evidence>
<reference evidence="3 4" key="1">
    <citation type="submission" date="2017-07" db="EMBL/GenBank/DDBJ databases">
        <title>The genome sequence of Paludifilum halophilum highlights mechanisms for microbial adaptation to high salt environemnts.</title>
        <authorList>
            <person name="Belbahri L."/>
        </authorList>
    </citation>
    <scope>NUCLEOTIDE SEQUENCE [LARGE SCALE GENOMIC DNA]</scope>
    <source>
        <strain evidence="3 4">DSM 102817</strain>
    </source>
</reference>
<gene>
    <name evidence="3" type="primary">cmr4</name>
    <name evidence="3" type="ORF">CHM34_15980</name>
</gene>
<dbReference type="PANTHER" id="PTHR36700">
    <property type="entry name" value="CRISPR SYSTEM CMR SUBUNIT CMR4"/>
    <property type="match status" value="1"/>
</dbReference>
<dbReference type="OrthoDB" id="9789361at2"/>
<dbReference type="PANTHER" id="PTHR36700:SF1">
    <property type="entry name" value="CRISPR SYSTEM CMR SUBUNIT CMR4"/>
    <property type="match status" value="1"/>
</dbReference>
<dbReference type="RefSeq" id="WP_094265604.1">
    <property type="nucleotide sequence ID" value="NZ_NOWF01000011.1"/>
</dbReference>
<dbReference type="InterPro" id="IPR005537">
    <property type="entry name" value="RAMP_III_fam"/>
</dbReference>
<dbReference type="InterPro" id="IPR013410">
    <property type="entry name" value="CRISPR-assoc_RAMP_Cmr4"/>
</dbReference>
<evidence type="ECO:0000259" key="2">
    <source>
        <dbReference type="Pfam" id="PF03787"/>
    </source>
</evidence>
<evidence type="ECO:0000313" key="4">
    <source>
        <dbReference type="Proteomes" id="UP000215459"/>
    </source>
</evidence>
<dbReference type="NCBIfam" id="TIGR02580">
    <property type="entry name" value="cas_RAMP_Cmr4"/>
    <property type="match status" value="1"/>
</dbReference>
<keyword evidence="4" id="KW-1185">Reference proteome</keyword>
<dbReference type="AlphaFoldDB" id="A0A235B2R4"/>
<feature type="domain" description="CRISPR type III-associated protein" evidence="2">
    <location>
        <begin position="10"/>
        <end position="265"/>
    </location>
</feature>
<name>A0A235B2R4_9BACL</name>
<comment type="caution">
    <text evidence="3">The sequence shown here is derived from an EMBL/GenBank/DDBJ whole genome shotgun (WGS) entry which is preliminary data.</text>
</comment>